<dbReference type="PROSITE" id="PS50928">
    <property type="entry name" value="ABC_TM1"/>
    <property type="match status" value="1"/>
</dbReference>
<dbReference type="SUPFAM" id="SSF161098">
    <property type="entry name" value="MetI-like"/>
    <property type="match status" value="1"/>
</dbReference>
<keyword evidence="3 8" id="KW-0813">Transport</keyword>
<dbReference type="InterPro" id="IPR035906">
    <property type="entry name" value="MetI-like_sf"/>
</dbReference>
<keyword evidence="4" id="KW-1003">Cell membrane</keyword>
<evidence type="ECO:0000256" key="3">
    <source>
        <dbReference type="ARBA" id="ARBA00022448"/>
    </source>
</evidence>
<dbReference type="CDD" id="cd06261">
    <property type="entry name" value="TM_PBP2"/>
    <property type="match status" value="1"/>
</dbReference>
<comment type="similarity">
    <text evidence="2">Belongs to the binding-protein-dependent transport system permease family. CysTW subfamily.</text>
</comment>
<dbReference type="EMBL" id="VCIA01000001">
    <property type="protein sequence ID" value="TMN23861.1"/>
    <property type="molecule type" value="Genomic_DNA"/>
</dbReference>
<evidence type="ECO:0000256" key="2">
    <source>
        <dbReference type="ARBA" id="ARBA00007069"/>
    </source>
</evidence>
<evidence type="ECO:0000256" key="8">
    <source>
        <dbReference type="RuleBase" id="RU363032"/>
    </source>
</evidence>
<dbReference type="PANTHER" id="PTHR42929:SF1">
    <property type="entry name" value="INNER MEMBRANE ABC TRANSPORTER PERMEASE PROTEIN YDCU-RELATED"/>
    <property type="match status" value="1"/>
</dbReference>
<dbReference type="Gene3D" id="1.10.3720.10">
    <property type="entry name" value="MetI-like"/>
    <property type="match status" value="1"/>
</dbReference>
<feature type="transmembrane region" description="Helical" evidence="8">
    <location>
        <begin position="161"/>
        <end position="182"/>
    </location>
</feature>
<dbReference type="PANTHER" id="PTHR42929">
    <property type="entry name" value="INNER MEMBRANE ABC TRANSPORTER PERMEASE PROTEIN YDCU-RELATED-RELATED"/>
    <property type="match status" value="1"/>
</dbReference>
<feature type="transmembrane region" description="Helical" evidence="8">
    <location>
        <begin position="32"/>
        <end position="57"/>
    </location>
</feature>
<evidence type="ECO:0000256" key="1">
    <source>
        <dbReference type="ARBA" id="ARBA00004651"/>
    </source>
</evidence>
<reference evidence="10 11" key="1">
    <citation type="submission" date="2019-05" db="EMBL/GenBank/DDBJ databases">
        <title>Genomic analysis of Lentibacillus sp. NKC220-2.</title>
        <authorList>
            <person name="Oh Y.J."/>
        </authorList>
    </citation>
    <scope>NUCLEOTIDE SEQUENCE [LARGE SCALE GENOMIC DNA]</scope>
    <source>
        <strain evidence="10 11">NKC220-2</strain>
    </source>
</reference>
<keyword evidence="7 8" id="KW-0472">Membrane</keyword>
<proteinExistence type="inferred from homology"/>
<dbReference type="Pfam" id="PF00528">
    <property type="entry name" value="BPD_transp_1"/>
    <property type="match status" value="1"/>
</dbReference>
<comment type="subcellular location">
    <subcellularLocation>
        <location evidence="1 8">Cell membrane</location>
        <topology evidence="1 8">Multi-pass membrane protein</topology>
    </subcellularLocation>
</comment>
<dbReference type="Proteomes" id="UP000306980">
    <property type="component" value="Unassembled WGS sequence"/>
</dbReference>
<dbReference type="OrthoDB" id="8404154at2"/>
<name>A0A5S3QRH9_9BACI</name>
<evidence type="ECO:0000313" key="10">
    <source>
        <dbReference type="EMBL" id="TMN23861.1"/>
    </source>
</evidence>
<keyword evidence="6 8" id="KW-1133">Transmembrane helix</keyword>
<sequence length="252" mass="27956">MLKNSFYADDGETLSFIQYLTVIKSNFYLKSILNSVIISLVSALIGIIIAVICSYSITRFSEKVQDRLLTVCNVFSNFEGVPLGFSAIILLGNSGLFILFFEMLGLEAFAQFDLYTWGGMILVYVFFQTPISILLLYPTYYGMREEWRESALLLGASNASYWKHIGIPILLPSIVGILSILFGNAMGAYATAYAMVGSTYNLMSLQISALIAGDVVLKPELGSAMGVYLAVITILAMMINEKMMRKVRRDLE</sequence>
<evidence type="ECO:0000256" key="7">
    <source>
        <dbReference type="ARBA" id="ARBA00023136"/>
    </source>
</evidence>
<dbReference type="AlphaFoldDB" id="A0A5S3QRH9"/>
<dbReference type="GO" id="GO:0055085">
    <property type="term" value="P:transmembrane transport"/>
    <property type="evidence" value="ECO:0007669"/>
    <property type="project" value="InterPro"/>
</dbReference>
<organism evidence="10 11">
    <name type="scientific">Lentibacillus cibarius</name>
    <dbReference type="NCBI Taxonomy" id="2583219"/>
    <lineage>
        <taxon>Bacteria</taxon>
        <taxon>Bacillati</taxon>
        <taxon>Bacillota</taxon>
        <taxon>Bacilli</taxon>
        <taxon>Bacillales</taxon>
        <taxon>Bacillaceae</taxon>
        <taxon>Lentibacillus</taxon>
    </lineage>
</organism>
<evidence type="ECO:0000256" key="5">
    <source>
        <dbReference type="ARBA" id="ARBA00022692"/>
    </source>
</evidence>
<feature type="transmembrane region" description="Helical" evidence="8">
    <location>
        <begin position="83"/>
        <end position="102"/>
    </location>
</feature>
<protein>
    <submittedName>
        <fullName evidence="10">ABC transporter permease subunit</fullName>
    </submittedName>
</protein>
<dbReference type="InterPro" id="IPR000515">
    <property type="entry name" value="MetI-like"/>
</dbReference>
<evidence type="ECO:0000256" key="6">
    <source>
        <dbReference type="ARBA" id="ARBA00022989"/>
    </source>
</evidence>
<evidence type="ECO:0000259" key="9">
    <source>
        <dbReference type="PROSITE" id="PS50928"/>
    </source>
</evidence>
<feature type="domain" description="ABC transmembrane type-1" evidence="9">
    <location>
        <begin position="32"/>
        <end position="240"/>
    </location>
</feature>
<keyword evidence="5 8" id="KW-0812">Transmembrane</keyword>
<feature type="transmembrane region" description="Helical" evidence="8">
    <location>
        <begin position="114"/>
        <end position="141"/>
    </location>
</feature>
<gene>
    <name evidence="10" type="ORF">FFL34_11280</name>
</gene>
<accession>A0A5S3QRH9</accession>
<evidence type="ECO:0000313" key="11">
    <source>
        <dbReference type="Proteomes" id="UP000306980"/>
    </source>
</evidence>
<evidence type="ECO:0000256" key="4">
    <source>
        <dbReference type="ARBA" id="ARBA00022475"/>
    </source>
</evidence>
<comment type="caution">
    <text evidence="10">The sequence shown here is derived from an EMBL/GenBank/DDBJ whole genome shotgun (WGS) entry which is preliminary data.</text>
</comment>
<feature type="transmembrane region" description="Helical" evidence="8">
    <location>
        <begin position="221"/>
        <end position="239"/>
    </location>
</feature>
<dbReference type="GO" id="GO:0005886">
    <property type="term" value="C:plasma membrane"/>
    <property type="evidence" value="ECO:0007669"/>
    <property type="project" value="UniProtKB-SubCell"/>
</dbReference>